<comment type="function">
    <text evidence="12">Fluoride-specific ion channel. Important for reducing fluoride concentration in the cell, thus reducing its toxicity.</text>
</comment>
<dbReference type="InterPro" id="IPR003691">
    <property type="entry name" value="FluC"/>
</dbReference>
<organism evidence="13 14">
    <name type="scientific">Agrobacterium pusense</name>
    <dbReference type="NCBI Taxonomy" id="648995"/>
    <lineage>
        <taxon>Bacteria</taxon>
        <taxon>Pseudomonadati</taxon>
        <taxon>Pseudomonadota</taxon>
        <taxon>Alphaproteobacteria</taxon>
        <taxon>Hyphomicrobiales</taxon>
        <taxon>Rhizobiaceae</taxon>
        <taxon>Rhizobium/Agrobacterium group</taxon>
        <taxon>Agrobacterium</taxon>
    </lineage>
</organism>
<keyword evidence="6 12" id="KW-0915">Sodium</keyword>
<dbReference type="RefSeq" id="WP_035227213.1">
    <property type="nucleotide sequence ID" value="NZ_JABRWL010000006.1"/>
</dbReference>
<keyword evidence="12" id="KW-0813">Transport</keyword>
<evidence type="ECO:0000256" key="4">
    <source>
        <dbReference type="ARBA" id="ARBA00022692"/>
    </source>
</evidence>
<feature type="transmembrane region" description="Helical" evidence="12">
    <location>
        <begin position="100"/>
        <end position="119"/>
    </location>
</feature>
<evidence type="ECO:0000256" key="2">
    <source>
        <dbReference type="ARBA" id="ARBA00022475"/>
    </source>
</evidence>
<proteinExistence type="inferred from homology"/>
<comment type="activity regulation">
    <text evidence="12">Na(+) is not transported, but it plays an essential structural role and its presence is essential for fluoride channel function.</text>
</comment>
<keyword evidence="2 12" id="KW-1003">Cell membrane</keyword>
<feature type="transmembrane region" description="Helical" evidence="12">
    <location>
        <begin position="70"/>
        <end position="88"/>
    </location>
</feature>
<keyword evidence="9 12" id="KW-0407">Ion channel</keyword>
<evidence type="ECO:0000256" key="8">
    <source>
        <dbReference type="ARBA" id="ARBA00023136"/>
    </source>
</evidence>
<dbReference type="GO" id="GO:0046872">
    <property type="term" value="F:metal ion binding"/>
    <property type="evidence" value="ECO:0007669"/>
    <property type="project" value="UniProtKB-KW"/>
</dbReference>
<dbReference type="GO" id="GO:0140114">
    <property type="term" value="P:cellular detoxification of fluoride"/>
    <property type="evidence" value="ECO:0007669"/>
    <property type="project" value="UniProtKB-UniRule"/>
</dbReference>
<dbReference type="PANTHER" id="PTHR28259:SF1">
    <property type="entry name" value="FLUORIDE EXPORT PROTEIN 1-RELATED"/>
    <property type="match status" value="1"/>
</dbReference>
<gene>
    <name evidence="12 13" type="primary">crcB</name>
    <name evidence="12" type="synonym">fluC</name>
    <name evidence="13" type="ORF">FOB26_23500</name>
</gene>
<reference evidence="13" key="1">
    <citation type="submission" date="2019-07" db="EMBL/GenBank/DDBJ databases">
        <title>FDA dAtabase for Regulatory Grade micrObial Sequences (FDA-ARGOS): Supporting development and validation of Infectious Disease Dx tests.</title>
        <authorList>
            <person name="Bachman M."/>
            <person name="Young C."/>
            <person name="Tallon L."/>
            <person name="Sadzewicz L."/>
            <person name="Vavikolanu K."/>
            <person name="Mehta A."/>
            <person name="Aluvathingal J."/>
            <person name="Nadendla S."/>
            <person name="Nandy P."/>
            <person name="Geyer C."/>
            <person name="Yan Y."/>
            <person name="Sichtig H."/>
        </authorList>
    </citation>
    <scope>NUCLEOTIDE SEQUENCE</scope>
    <source>
        <strain evidence="13">FDAARGOS_618</strain>
    </source>
</reference>
<feature type="binding site" evidence="12">
    <location>
        <position position="78"/>
    </location>
    <ligand>
        <name>Na(+)</name>
        <dbReference type="ChEBI" id="CHEBI:29101"/>
        <note>structural</note>
    </ligand>
</feature>
<evidence type="ECO:0000313" key="14">
    <source>
        <dbReference type="Proteomes" id="UP001155820"/>
    </source>
</evidence>
<keyword evidence="8 12" id="KW-0472">Membrane</keyword>
<evidence type="ECO:0000256" key="12">
    <source>
        <dbReference type="HAMAP-Rule" id="MF_00454"/>
    </source>
</evidence>
<keyword evidence="12" id="KW-0479">Metal-binding</keyword>
<comment type="caution">
    <text evidence="13">The sequence shown here is derived from an EMBL/GenBank/DDBJ whole genome shotgun (WGS) entry which is preliminary data.</text>
</comment>
<evidence type="ECO:0000256" key="9">
    <source>
        <dbReference type="ARBA" id="ARBA00023303"/>
    </source>
</evidence>
<dbReference type="EMBL" id="JABRWM010000006">
    <property type="protein sequence ID" value="NRF22027.1"/>
    <property type="molecule type" value="Genomic_DNA"/>
</dbReference>
<evidence type="ECO:0000256" key="1">
    <source>
        <dbReference type="ARBA" id="ARBA00004651"/>
    </source>
</evidence>
<keyword evidence="4 12" id="KW-0812">Transmembrane</keyword>
<accession>A0AA44J0Z4</accession>
<dbReference type="NCBIfam" id="TIGR00494">
    <property type="entry name" value="crcB"/>
    <property type="match status" value="1"/>
</dbReference>
<sequence length="143" mass="14913">MSFTTCLLVMLGGAIGTLARYVVSVVALPISRDLPWGTIMINVSGSFVIGLFGTLTLVHGRFPMPENARLFVMIGLCGGYTTFSSFSLQTLDLLRSGAMIRAGLNIGLSVLLCVIAVAAGHMIASHLNGGAVQIAQAAVEEEA</sequence>
<dbReference type="HAMAP" id="MF_00454">
    <property type="entry name" value="FluC"/>
    <property type="match status" value="1"/>
</dbReference>
<feature type="binding site" evidence="12">
    <location>
        <position position="81"/>
    </location>
    <ligand>
        <name>Na(+)</name>
        <dbReference type="ChEBI" id="CHEBI:29101"/>
        <note>structural</note>
    </ligand>
</feature>
<evidence type="ECO:0000256" key="10">
    <source>
        <dbReference type="ARBA" id="ARBA00035120"/>
    </source>
</evidence>
<dbReference type="GO" id="GO:0062054">
    <property type="term" value="F:fluoride channel activity"/>
    <property type="evidence" value="ECO:0007669"/>
    <property type="project" value="UniProtKB-UniRule"/>
</dbReference>
<dbReference type="GO" id="GO:0005886">
    <property type="term" value="C:plasma membrane"/>
    <property type="evidence" value="ECO:0007669"/>
    <property type="project" value="UniProtKB-SubCell"/>
</dbReference>
<comment type="subcellular location">
    <subcellularLocation>
        <location evidence="1 12">Cell membrane</location>
        <topology evidence="1 12">Multi-pass membrane protein</topology>
    </subcellularLocation>
</comment>
<keyword evidence="3" id="KW-0997">Cell inner membrane</keyword>
<evidence type="ECO:0000256" key="11">
    <source>
        <dbReference type="ARBA" id="ARBA00035585"/>
    </source>
</evidence>
<evidence type="ECO:0000256" key="6">
    <source>
        <dbReference type="ARBA" id="ARBA00023053"/>
    </source>
</evidence>
<evidence type="ECO:0000313" key="13">
    <source>
        <dbReference type="EMBL" id="NRF22027.1"/>
    </source>
</evidence>
<name>A0AA44J0Z4_9HYPH</name>
<evidence type="ECO:0000256" key="5">
    <source>
        <dbReference type="ARBA" id="ARBA00022989"/>
    </source>
</evidence>
<evidence type="ECO:0000256" key="7">
    <source>
        <dbReference type="ARBA" id="ARBA00023065"/>
    </source>
</evidence>
<comment type="similarity">
    <text evidence="10 12">Belongs to the fluoride channel Fluc/FEX (TC 1.A.43) family.</text>
</comment>
<dbReference type="Pfam" id="PF02537">
    <property type="entry name" value="CRCB"/>
    <property type="match status" value="1"/>
</dbReference>
<dbReference type="NCBIfam" id="NF010802">
    <property type="entry name" value="PRK14206.1"/>
    <property type="match status" value="1"/>
</dbReference>
<dbReference type="AlphaFoldDB" id="A0AA44J0Z4"/>
<evidence type="ECO:0000256" key="3">
    <source>
        <dbReference type="ARBA" id="ARBA00022519"/>
    </source>
</evidence>
<keyword evidence="7 12" id="KW-0406">Ion transport</keyword>
<dbReference type="PANTHER" id="PTHR28259">
    <property type="entry name" value="FLUORIDE EXPORT PROTEIN 1-RELATED"/>
    <property type="match status" value="1"/>
</dbReference>
<feature type="transmembrane region" description="Helical" evidence="12">
    <location>
        <begin position="35"/>
        <end position="58"/>
    </location>
</feature>
<protein>
    <recommendedName>
        <fullName evidence="12">Fluoride-specific ion channel FluC</fullName>
    </recommendedName>
</protein>
<keyword evidence="14" id="KW-1185">Reference proteome</keyword>
<dbReference type="Proteomes" id="UP001155820">
    <property type="component" value="Unassembled WGS sequence"/>
</dbReference>
<keyword evidence="5 12" id="KW-1133">Transmembrane helix</keyword>
<comment type="catalytic activity">
    <reaction evidence="11">
        <text>fluoride(in) = fluoride(out)</text>
        <dbReference type="Rhea" id="RHEA:76159"/>
        <dbReference type="ChEBI" id="CHEBI:17051"/>
    </reaction>
    <physiologicalReaction direction="left-to-right" evidence="11">
        <dbReference type="Rhea" id="RHEA:76160"/>
    </physiologicalReaction>
</comment>